<dbReference type="PANTHER" id="PTHR12126">
    <property type="entry name" value="NADH-UBIQUINONE OXIDOREDUCTASE 39 KDA SUBUNIT-RELATED"/>
    <property type="match status" value="1"/>
</dbReference>
<dbReference type="Gene3D" id="3.40.50.720">
    <property type="entry name" value="NAD(P)-binding Rossmann-like Domain"/>
    <property type="match status" value="1"/>
</dbReference>
<reference evidence="2" key="1">
    <citation type="submission" date="2022-08" db="EMBL/GenBank/DDBJ databases">
        <title>Whole genome sequencing of non-tuberculosis mycobacteria type-strains.</title>
        <authorList>
            <person name="Igarashi Y."/>
            <person name="Osugi A."/>
            <person name="Mitarai S."/>
        </authorList>
    </citation>
    <scope>NUCLEOTIDE SEQUENCE</scope>
    <source>
        <strain evidence="2">DSM 45127</strain>
    </source>
</reference>
<keyword evidence="3" id="KW-1185">Reference proteome</keyword>
<dbReference type="EMBL" id="CP092488">
    <property type="protein sequence ID" value="UMB69787.1"/>
    <property type="molecule type" value="Genomic_DNA"/>
</dbReference>
<dbReference type="InterPro" id="IPR016040">
    <property type="entry name" value="NAD(P)-bd_dom"/>
</dbReference>
<evidence type="ECO:0000259" key="1">
    <source>
        <dbReference type="Pfam" id="PF13460"/>
    </source>
</evidence>
<gene>
    <name evidence="2" type="ORF">MKK62_26250</name>
</gene>
<dbReference type="Proteomes" id="UP001055336">
    <property type="component" value="Chromosome"/>
</dbReference>
<dbReference type="RefSeq" id="WP_240261518.1">
    <property type="nucleotide sequence ID" value="NZ_CP092488.2"/>
</dbReference>
<dbReference type="PANTHER" id="PTHR12126:SF11">
    <property type="entry name" value="NADH DEHYDROGENASE [UBIQUINONE] 1 ALPHA SUBCOMPLEX SUBUNIT 9, MITOCHONDRIAL"/>
    <property type="match status" value="1"/>
</dbReference>
<dbReference type="InterPro" id="IPR051207">
    <property type="entry name" value="ComplexI_NDUFA9_subunit"/>
</dbReference>
<proteinExistence type="predicted"/>
<dbReference type="SUPFAM" id="SSF51735">
    <property type="entry name" value="NAD(P)-binding Rossmann-fold domains"/>
    <property type="match status" value="1"/>
</dbReference>
<protein>
    <submittedName>
        <fullName evidence="2">NAD(P)H-binding protein</fullName>
    </submittedName>
</protein>
<accession>A0ABY3VKJ9</accession>
<dbReference type="Pfam" id="PF13460">
    <property type="entry name" value="NAD_binding_10"/>
    <property type="match status" value="1"/>
</dbReference>
<evidence type="ECO:0000313" key="3">
    <source>
        <dbReference type="Proteomes" id="UP001055336"/>
    </source>
</evidence>
<dbReference type="InterPro" id="IPR036291">
    <property type="entry name" value="NAD(P)-bd_dom_sf"/>
</dbReference>
<feature type="domain" description="NAD(P)-binding" evidence="1">
    <location>
        <begin position="14"/>
        <end position="122"/>
    </location>
</feature>
<evidence type="ECO:0000313" key="2">
    <source>
        <dbReference type="EMBL" id="UMB69787.1"/>
    </source>
</evidence>
<name>A0ABY3VKJ9_9MYCO</name>
<organism evidence="2 3">
    <name type="scientific">Mycobacterium paraterrae</name>
    <dbReference type="NCBI Taxonomy" id="577492"/>
    <lineage>
        <taxon>Bacteria</taxon>
        <taxon>Bacillati</taxon>
        <taxon>Actinomycetota</taxon>
        <taxon>Actinomycetes</taxon>
        <taxon>Mycobacteriales</taxon>
        <taxon>Mycobacteriaceae</taxon>
        <taxon>Mycobacterium</taxon>
    </lineage>
</organism>
<sequence>MVGSQGGGRVLVTGATGYVGGHLVPVLLDRGHQVRALARKPDKLKHAAWRERVEVVRGDLADAGSLEAAFSGVDVVYYLVHSMGSAKDFESEEQRSAHNVASAAKASGVRRIVYLSGLHPSDGLSTHLRSRVAVGETLIKSGVETMVLQAGIVIGAGSASFEMIRYLTNRLPVMTTPKWVRNTIQPISIDDVLHYLAEAAEADLPESRTWDIGGPDVLEYGEAMQIYAQAAGLRPRVIIPLPLLTPSIASWWVGLVTPIRSGLARPLVESLHSNNVALEHDIDDVIAKPAGGLTPYKEAVESALVADGAPPAPGRARLVRLK</sequence>